<evidence type="ECO:0000256" key="1">
    <source>
        <dbReference type="SAM" id="MobiDB-lite"/>
    </source>
</evidence>
<evidence type="ECO:0000313" key="3">
    <source>
        <dbReference type="Proteomes" id="UP001341281"/>
    </source>
</evidence>
<dbReference type="Proteomes" id="UP001341281">
    <property type="component" value="Chromosome 01"/>
</dbReference>
<keyword evidence="3" id="KW-1185">Reference proteome</keyword>
<dbReference type="EMBL" id="CP144745">
    <property type="protein sequence ID" value="WVZ50637.1"/>
    <property type="molecule type" value="Genomic_DNA"/>
</dbReference>
<name>A0AAQ3PGZ1_PASNO</name>
<protein>
    <submittedName>
        <fullName evidence="2">Uncharacterized protein</fullName>
    </submittedName>
</protein>
<accession>A0AAQ3PGZ1</accession>
<proteinExistence type="predicted"/>
<feature type="non-terminal residue" evidence="2">
    <location>
        <position position="1"/>
    </location>
</feature>
<dbReference type="AlphaFoldDB" id="A0AAQ3PGZ1"/>
<sequence>FLIHICCSRAQGDPVAGGAGGDATPCVAALPPGSHKCAGGWRPHARCARVRVRVLASLLPRTSSPLPQSAVVPCSSCPCASGHPPSAVAEPPPAAADRLPGRGSRSVEAEE</sequence>
<reference evidence="2 3" key="1">
    <citation type="submission" date="2024-02" db="EMBL/GenBank/DDBJ databases">
        <title>High-quality chromosome-scale genome assembly of Pensacola bahiagrass (Paspalum notatum Flugge var. saurae).</title>
        <authorList>
            <person name="Vega J.M."/>
            <person name="Podio M."/>
            <person name="Orjuela J."/>
            <person name="Siena L.A."/>
            <person name="Pessino S.C."/>
            <person name="Combes M.C."/>
            <person name="Mariac C."/>
            <person name="Albertini E."/>
            <person name="Pupilli F."/>
            <person name="Ortiz J.P.A."/>
            <person name="Leblanc O."/>
        </authorList>
    </citation>
    <scope>NUCLEOTIDE SEQUENCE [LARGE SCALE GENOMIC DNA]</scope>
    <source>
        <strain evidence="2">R1</strain>
        <tissue evidence="2">Leaf</tissue>
    </source>
</reference>
<organism evidence="2 3">
    <name type="scientific">Paspalum notatum var. saurae</name>
    <dbReference type="NCBI Taxonomy" id="547442"/>
    <lineage>
        <taxon>Eukaryota</taxon>
        <taxon>Viridiplantae</taxon>
        <taxon>Streptophyta</taxon>
        <taxon>Embryophyta</taxon>
        <taxon>Tracheophyta</taxon>
        <taxon>Spermatophyta</taxon>
        <taxon>Magnoliopsida</taxon>
        <taxon>Liliopsida</taxon>
        <taxon>Poales</taxon>
        <taxon>Poaceae</taxon>
        <taxon>PACMAD clade</taxon>
        <taxon>Panicoideae</taxon>
        <taxon>Andropogonodae</taxon>
        <taxon>Paspaleae</taxon>
        <taxon>Paspalinae</taxon>
        <taxon>Paspalum</taxon>
    </lineage>
</organism>
<evidence type="ECO:0000313" key="2">
    <source>
        <dbReference type="EMBL" id="WVZ50637.1"/>
    </source>
</evidence>
<feature type="region of interest" description="Disordered" evidence="1">
    <location>
        <begin position="76"/>
        <end position="111"/>
    </location>
</feature>
<gene>
    <name evidence="2" type="ORF">U9M48_001875</name>
</gene>